<accession>A0A1I8FQ40</accession>
<dbReference type="InterPro" id="IPR039181">
    <property type="entry name" value="Elapor1/2"/>
</dbReference>
<protein>
    <submittedName>
        <fullName evidence="4">Ephrin_rec_like domain-containing protein</fullName>
    </submittedName>
</protein>
<evidence type="ECO:0000313" key="4">
    <source>
        <dbReference type="WBParaSite" id="maker-unitig_43138-snap-gene-0.1-mRNA-1"/>
    </source>
</evidence>
<organism evidence="3 4">
    <name type="scientific">Macrostomum lignano</name>
    <dbReference type="NCBI Taxonomy" id="282301"/>
    <lineage>
        <taxon>Eukaryota</taxon>
        <taxon>Metazoa</taxon>
        <taxon>Spiralia</taxon>
        <taxon>Lophotrochozoa</taxon>
        <taxon>Platyhelminthes</taxon>
        <taxon>Rhabditophora</taxon>
        <taxon>Macrostomorpha</taxon>
        <taxon>Macrostomida</taxon>
        <taxon>Macrostomidae</taxon>
        <taxon>Macrostomum</taxon>
    </lineage>
</organism>
<evidence type="ECO:0000313" key="3">
    <source>
        <dbReference type="Proteomes" id="UP000095280"/>
    </source>
</evidence>
<feature type="region of interest" description="Disordered" evidence="1">
    <location>
        <begin position="55"/>
        <end position="88"/>
    </location>
</feature>
<name>A0A1I8FQ40_9PLAT</name>
<sequence>MGSFLAGRPNGRCLLKLMLTVNLVSEGMVTFRYQYKRSEALFMFDVQNDRCESLGDAGPGPWMEETEQGEIASRTISSPDSQSNADSNYPALLHSIEVTGLPFVYSCQPCHAGSHTSAPGQARCTACPRDQFSPGGGVSCQACPGDQYAPPGSSECQPRPECRLYEAWQARRATVPMARPGCSTGVQRVAAGSQAARSAGPEEPCSRNPCHPERPLVESPAPIALPRLSTRPVFGRLVRTMSAMSGQHAARESNCWLITGCLYLWMTRRTSLPSATGDFLSVSCHSTDSELGCPGGSGWLATRSYISTAAARGFSSRAFKSNWRGASWLQTSDLFWQSGPANAGRLTIEFAVDCNMPCQLLCTRILHNEARVCVGNGATVSQDRNFDENATERSSKRFSTVSVTNANRAAGASECPLAAPMRH</sequence>
<dbReference type="Proteomes" id="UP000095280">
    <property type="component" value="Unplaced"/>
</dbReference>
<dbReference type="SUPFAM" id="SSF57184">
    <property type="entry name" value="Growth factor receptor domain"/>
    <property type="match status" value="1"/>
</dbReference>
<feature type="compositionally biased region" description="Polar residues" evidence="1">
    <location>
        <begin position="74"/>
        <end position="87"/>
    </location>
</feature>
<dbReference type="PANTHER" id="PTHR22727">
    <property type="entry name" value="PROTEIN CBG13728"/>
    <property type="match status" value="1"/>
</dbReference>
<dbReference type="PANTHER" id="PTHR22727:SF15">
    <property type="entry name" value="MRH DOMAIN-CONTAINING PROTEIN"/>
    <property type="match status" value="1"/>
</dbReference>
<evidence type="ECO:0000256" key="1">
    <source>
        <dbReference type="SAM" id="MobiDB-lite"/>
    </source>
</evidence>
<dbReference type="InterPro" id="IPR056609">
    <property type="entry name" value="Elapor1-like_3rd"/>
</dbReference>
<reference evidence="4" key="1">
    <citation type="submission" date="2016-11" db="UniProtKB">
        <authorList>
            <consortium name="WormBaseParasite"/>
        </authorList>
    </citation>
    <scope>IDENTIFICATION</scope>
</reference>
<dbReference type="WBParaSite" id="maker-unitig_43138-snap-gene-0.1-mRNA-1">
    <property type="protein sequence ID" value="maker-unitig_43138-snap-gene-0.1-mRNA-1"/>
    <property type="gene ID" value="maker-unitig_43138-snap-gene-0.1"/>
</dbReference>
<dbReference type="GO" id="GO:0016020">
    <property type="term" value="C:membrane"/>
    <property type="evidence" value="ECO:0007669"/>
    <property type="project" value="TreeGrafter"/>
</dbReference>
<dbReference type="InterPro" id="IPR009030">
    <property type="entry name" value="Growth_fac_rcpt_cys_sf"/>
</dbReference>
<feature type="domain" description="Elapor1-like galactose binding" evidence="2">
    <location>
        <begin position="2"/>
        <end position="76"/>
    </location>
</feature>
<keyword evidence="3" id="KW-1185">Reference proteome</keyword>
<dbReference type="Pfam" id="PF23032">
    <property type="entry name" value="GBD_ELAPOR1-like_3rd"/>
    <property type="match status" value="1"/>
</dbReference>
<dbReference type="AlphaFoldDB" id="A0A1I8FQ40"/>
<evidence type="ECO:0000259" key="2">
    <source>
        <dbReference type="Pfam" id="PF23032"/>
    </source>
</evidence>
<proteinExistence type="predicted"/>